<dbReference type="PROSITE" id="PS00257">
    <property type="entry name" value="BOMBESIN"/>
    <property type="match status" value="1"/>
</dbReference>
<dbReference type="PANTHER" id="PTHR16866">
    <property type="entry name" value="GASTRIN-RELEASING PEPTIDE"/>
    <property type="match status" value="1"/>
</dbReference>
<dbReference type="Proteomes" id="UP000694393">
    <property type="component" value="Unplaced"/>
</dbReference>
<evidence type="ECO:0000256" key="4">
    <source>
        <dbReference type="ARBA" id="ARBA00022815"/>
    </source>
</evidence>
<comment type="similarity">
    <text evidence="2">Belongs to the bombesin/neuromedin-B/ranatensin family.</text>
</comment>
<comment type="subcellular location">
    <subcellularLocation>
        <location evidence="1">Secreted</location>
    </subcellularLocation>
</comment>
<protein>
    <recommendedName>
        <fullName evidence="8">Neuromedin-B</fullName>
    </recommendedName>
</protein>
<evidence type="ECO:0000313" key="7">
    <source>
        <dbReference type="Proteomes" id="UP000694393"/>
    </source>
</evidence>
<dbReference type="AlphaFoldDB" id="A0A8C8STW2"/>
<dbReference type="GO" id="GO:0031710">
    <property type="term" value="F:neuromedin B receptor binding"/>
    <property type="evidence" value="ECO:0007669"/>
    <property type="project" value="TreeGrafter"/>
</dbReference>
<dbReference type="InterPro" id="IPR000874">
    <property type="entry name" value="Bombesin"/>
</dbReference>
<organism evidence="6 7">
    <name type="scientific">Pelusios castaneus</name>
    <name type="common">West African mud turtle</name>
    <dbReference type="NCBI Taxonomy" id="367368"/>
    <lineage>
        <taxon>Eukaryota</taxon>
        <taxon>Metazoa</taxon>
        <taxon>Chordata</taxon>
        <taxon>Craniata</taxon>
        <taxon>Vertebrata</taxon>
        <taxon>Euteleostomi</taxon>
        <taxon>Archelosauria</taxon>
        <taxon>Testudinata</taxon>
        <taxon>Testudines</taxon>
        <taxon>Pleurodira</taxon>
        <taxon>Pelomedusidae</taxon>
        <taxon>Pelusios</taxon>
    </lineage>
</organism>
<keyword evidence="5" id="KW-0732">Signal</keyword>
<keyword evidence="4" id="KW-0027">Amidation</keyword>
<keyword evidence="7" id="KW-1185">Reference proteome</keyword>
<reference evidence="6" key="2">
    <citation type="submission" date="2025-09" db="UniProtKB">
        <authorList>
            <consortium name="Ensembl"/>
        </authorList>
    </citation>
    <scope>IDENTIFICATION</scope>
</reference>
<evidence type="ECO:0000256" key="5">
    <source>
        <dbReference type="SAM" id="SignalP"/>
    </source>
</evidence>
<keyword evidence="3" id="KW-0964">Secreted</keyword>
<evidence type="ECO:0000256" key="1">
    <source>
        <dbReference type="ARBA" id="ARBA00004613"/>
    </source>
</evidence>
<dbReference type="GO" id="GO:0005184">
    <property type="term" value="F:neuropeptide hormone activity"/>
    <property type="evidence" value="ECO:0007669"/>
    <property type="project" value="TreeGrafter"/>
</dbReference>
<feature type="chain" id="PRO_5034058250" description="Neuromedin-B" evidence="5">
    <location>
        <begin position="22"/>
        <end position="142"/>
    </location>
</feature>
<dbReference type="Ensembl" id="ENSPCET00000024480.1">
    <property type="protein sequence ID" value="ENSPCEP00000023687.1"/>
    <property type="gene ID" value="ENSPCEG00000017948.1"/>
</dbReference>
<feature type="signal peptide" evidence="5">
    <location>
        <begin position="1"/>
        <end position="21"/>
    </location>
</feature>
<evidence type="ECO:0000256" key="2">
    <source>
        <dbReference type="ARBA" id="ARBA00010012"/>
    </source>
</evidence>
<dbReference type="PANTHER" id="PTHR16866:SF3">
    <property type="entry name" value="NEUROMEDIN-B"/>
    <property type="match status" value="1"/>
</dbReference>
<sequence length="142" mass="15506">MGALPASRLLGCLLLASFVSAGRPDLPAPRSRAARIQVSPRGNLWATGHFMGKKSVSASPLLESPGDTATNAIPMAFSPTLRAVWEDVKDLLSRELLKILLQERLIEENRGRYDLNSQVNVEKCHGERDLTVGGYRKVGEPQ</sequence>
<dbReference type="Pfam" id="PF02044">
    <property type="entry name" value="Bombesin"/>
    <property type="match status" value="1"/>
</dbReference>
<evidence type="ECO:0008006" key="8">
    <source>
        <dbReference type="Google" id="ProtNLM"/>
    </source>
</evidence>
<evidence type="ECO:0000256" key="3">
    <source>
        <dbReference type="ARBA" id="ARBA00022525"/>
    </source>
</evidence>
<accession>A0A8C8STW2</accession>
<reference evidence="6" key="1">
    <citation type="submission" date="2025-08" db="UniProtKB">
        <authorList>
            <consortium name="Ensembl"/>
        </authorList>
    </citation>
    <scope>IDENTIFICATION</scope>
</reference>
<evidence type="ECO:0000313" key="6">
    <source>
        <dbReference type="Ensembl" id="ENSPCEP00000023687.1"/>
    </source>
</evidence>
<dbReference type="GO" id="GO:0043005">
    <property type="term" value="C:neuron projection"/>
    <property type="evidence" value="ECO:0007669"/>
    <property type="project" value="TreeGrafter"/>
</dbReference>
<dbReference type="GO" id="GO:0005576">
    <property type="term" value="C:extracellular region"/>
    <property type="evidence" value="ECO:0007669"/>
    <property type="project" value="UniProtKB-SubCell"/>
</dbReference>
<dbReference type="GO" id="GO:0046887">
    <property type="term" value="P:positive regulation of hormone secretion"/>
    <property type="evidence" value="ECO:0007669"/>
    <property type="project" value="TreeGrafter"/>
</dbReference>
<proteinExistence type="inferred from homology"/>
<dbReference type="GO" id="GO:0007218">
    <property type="term" value="P:neuropeptide signaling pathway"/>
    <property type="evidence" value="ECO:0007669"/>
    <property type="project" value="InterPro"/>
</dbReference>
<name>A0A8C8STW2_9SAUR</name>